<dbReference type="GO" id="GO:0005737">
    <property type="term" value="C:cytoplasm"/>
    <property type="evidence" value="ECO:0007669"/>
    <property type="project" value="TreeGrafter"/>
</dbReference>
<reference evidence="1" key="3">
    <citation type="submission" date="2015-04" db="UniProtKB">
        <authorList>
            <consortium name="EnsemblPlants"/>
        </authorList>
    </citation>
    <scope>IDENTIFICATION</scope>
</reference>
<protein>
    <recommendedName>
        <fullName evidence="3">SIAH-type domain-containing protein</fullName>
    </recommendedName>
</protein>
<evidence type="ECO:0008006" key="3">
    <source>
        <dbReference type="Google" id="ProtNLM"/>
    </source>
</evidence>
<reference evidence="2" key="2">
    <citation type="submission" date="2013-12" db="EMBL/GenBank/DDBJ databases">
        <authorList>
            <person name="Yu Y."/>
            <person name="Lee S."/>
            <person name="de Baynast K."/>
            <person name="Wissotski M."/>
            <person name="Liu L."/>
            <person name="Talag J."/>
            <person name="Goicoechea J."/>
            <person name="Angelova A."/>
            <person name="Jetty R."/>
            <person name="Kudrna D."/>
            <person name="Golser W."/>
            <person name="Rivera L."/>
            <person name="Zhang J."/>
            <person name="Wing R."/>
        </authorList>
    </citation>
    <scope>NUCLEOTIDE SEQUENCE</scope>
</reference>
<dbReference type="InterPro" id="IPR052088">
    <property type="entry name" value="E3_ubiquitin-ligase_SINA"/>
</dbReference>
<dbReference type="EnsemblPlants" id="LPERR05G03360.1">
    <property type="protein sequence ID" value="LPERR05G03360.1"/>
    <property type="gene ID" value="LPERR05G03360"/>
</dbReference>
<dbReference type="Gramene" id="LPERR05G03360.1">
    <property type="protein sequence ID" value="LPERR05G03360.1"/>
    <property type="gene ID" value="LPERR05G03360"/>
</dbReference>
<name>A0A0D9WCY2_9ORYZ</name>
<dbReference type="Proteomes" id="UP000032180">
    <property type="component" value="Chromosome 5"/>
</dbReference>
<organism evidence="1 2">
    <name type="scientific">Leersia perrieri</name>
    <dbReference type="NCBI Taxonomy" id="77586"/>
    <lineage>
        <taxon>Eukaryota</taxon>
        <taxon>Viridiplantae</taxon>
        <taxon>Streptophyta</taxon>
        <taxon>Embryophyta</taxon>
        <taxon>Tracheophyta</taxon>
        <taxon>Spermatophyta</taxon>
        <taxon>Magnoliopsida</taxon>
        <taxon>Liliopsida</taxon>
        <taxon>Poales</taxon>
        <taxon>Poaceae</taxon>
        <taxon>BOP clade</taxon>
        <taxon>Oryzoideae</taxon>
        <taxon>Oryzeae</taxon>
        <taxon>Oryzinae</taxon>
        <taxon>Leersia</taxon>
    </lineage>
</organism>
<dbReference type="PANTHER" id="PTHR10315:SF96">
    <property type="entry name" value="SIAH-TYPE DOMAIN-CONTAINING PROTEIN"/>
    <property type="match status" value="1"/>
</dbReference>
<keyword evidence="2" id="KW-1185">Reference proteome</keyword>
<proteinExistence type="predicted"/>
<evidence type="ECO:0000313" key="1">
    <source>
        <dbReference type="EnsemblPlants" id="LPERR05G03360.1"/>
    </source>
</evidence>
<sequence>MAASSTPLCSGYGASPSPSQTTAATAAAAAVGLELELYCGVCSVPLPLSPPIFRCNLSHALCPPCHNLSPSPTLCLACLLAAGNHHRRSIPLPCPHAAHGCAATAPCHCPAGDFVGSISSLLTHLSTSHGWPTTNLAAAASAAFTTIHLKDGFNFLRLSSSSSRILMLAVTPVPPLGRAVSVICCIDGGGGEGKRIQCELELNVSRFVGGGGGGVCRRHYQSSRFDLCCSDLASGLPDPCHHYQMVVPEFVAGDDSDGGIRISIRIRIN</sequence>
<dbReference type="HOGENOM" id="CLU_040603_3_1_1"/>
<dbReference type="SUPFAM" id="SSF49599">
    <property type="entry name" value="TRAF domain-like"/>
    <property type="match status" value="1"/>
</dbReference>
<reference evidence="1 2" key="1">
    <citation type="submission" date="2012-08" db="EMBL/GenBank/DDBJ databases">
        <title>Oryza genome evolution.</title>
        <authorList>
            <person name="Wing R.A."/>
        </authorList>
    </citation>
    <scope>NUCLEOTIDE SEQUENCE</scope>
</reference>
<dbReference type="PANTHER" id="PTHR10315">
    <property type="entry name" value="E3 UBIQUITIN PROTEIN LIGASE SIAH"/>
    <property type="match status" value="1"/>
</dbReference>
<accession>A0A0D9WCY2</accession>
<dbReference type="GO" id="GO:0061630">
    <property type="term" value="F:ubiquitin protein ligase activity"/>
    <property type="evidence" value="ECO:0007669"/>
    <property type="project" value="TreeGrafter"/>
</dbReference>
<evidence type="ECO:0000313" key="2">
    <source>
        <dbReference type="Proteomes" id="UP000032180"/>
    </source>
</evidence>
<dbReference type="AlphaFoldDB" id="A0A0D9WCY2"/>